<feature type="compositionally biased region" description="Polar residues" evidence="1">
    <location>
        <begin position="55"/>
        <end position="66"/>
    </location>
</feature>
<accession>A0ABD1KGY0</accession>
<evidence type="ECO:0000256" key="1">
    <source>
        <dbReference type="SAM" id="MobiDB-lite"/>
    </source>
</evidence>
<gene>
    <name evidence="2" type="ORF">ACEWY4_004954</name>
</gene>
<sequence>MAAVEQLHAITPEQFGEFEEWSSATSSDGCLDDWSDFNDSRSWEEDRPASPVLAQKSTETSEQSAESIDAGNPWDVFRECFPRAEEGAIGEPGDRHTPTLAELMRGSSNTQPGVTGSRAVSVSVCSRLVCEGSSVRLSGPKPHTHSLSQLLSTLPLLDPKTHNTQEDMALPDMELEKTEDPPAALIQTKLLAPSFCHEPPPFLYQVSLRWLRQWNIQLQAHNPAKGLLQ</sequence>
<organism evidence="2 3">
    <name type="scientific">Coilia grayii</name>
    <name type="common">Gray's grenadier anchovy</name>
    <dbReference type="NCBI Taxonomy" id="363190"/>
    <lineage>
        <taxon>Eukaryota</taxon>
        <taxon>Metazoa</taxon>
        <taxon>Chordata</taxon>
        <taxon>Craniata</taxon>
        <taxon>Vertebrata</taxon>
        <taxon>Euteleostomi</taxon>
        <taxon>Actinopterygii</taxon>
        <taxon>Neopterygii</taxon>
        <taxon>Teleostei</taxon>
        <taxon>Clupei</taxon>
        <taxon>Clupeiformes</taxon>
        <taxon>Clupeoidei</taxon>
        <taxon>Engraulidae</taxon>
        <taxon>Coilinae</taxon>
        <taxon>Coilia</taxon>
    </lineage>
</organism>
<proteinExistence type="predicted"/>
<evidence type="ECO:0000313" key="3">
    <source>
        <dbReference type="Proteomes" id="UP001591681"/>
    </source>
</evidence>
<protein>
    <submittedName>
        <fullName evidence="2">Uncharacterized protein</fullName>
    </submittedName>
</protein>
<feature type="region of interest" description="Disordered" evidence="1">
    <location>
        <begin position="1"/>
        <end position="69"/>
    </location>
</feature>
<comment type="caution">
    <text evidence="2">The sequence shown here is derived from an EMBL/GenBank/DDBJ whole genome shotgun (WGS) entry which is preliminary data.</text>
</comment>
<dbReference type="EMBL" id="JBHFQA010000005">
    <property type="protein sequence ID" value="KAL2098474.1"/>
    <property type="molecule type" value="Genomic_DNA"/>
</dbReference>
<dbReference type="Proteomes" id="UP001591681">
    <property type="component" value="Unassembled WGS sequence"/>
</dbReference>
<dbReference type="AlphaFoldDB" id="A0ABD1KGY0"/>
<reference evidence="2 3" key="1">
    <citation type="submission" date="2024-09" db="EMBL/GenBank/DDBJ databases">
        <title>A chromosome-level genome assembly of Gray's grenadier anchovy, Coilia grayii.</title>
        <authorList>
            <person name="Fu Z."/>
        </authorList>
    </citation>
    <scope>NUCLEOTIDE SEQUENCE [LARGE SCALE GENOMIC DNA]</scope>
    <source>
        <strain evidence="2">G4</strain>
        <tissue evidence="2">Muscle</tissue>
    </source>
</reference>
<evidence type="ECO:0000313" key="2">
    <source>
        <dbReference type="EMBL" id="KAL2098474.1"/>
    </source>
</evidence>
<keyword evidence="3" id="KW-1185">Reference proteome</keyword>
<name>A0ABD1KGY0_9TELE</name>
<feature type="compositionally biased region" description="Basic and acidic residues" evidence="1">
    <location>
        <begin position="38"/>
        <end position="48"/>
    </location>
</feature>